<feature type="domain" description="Major facilitator superfamily (MFS) profile" evidence="9">
    <location>
        <begin position="1"/>
        <end position="427"/>
    </location>
</feature>
<feature type="transmembrane region" description="Helical" evidence="8">
    <location>
        <begin position="114"/>
        <end position="140"/>
    </location>
</feature>
<feature type="transmembrane region" description="Helical" evidence="8">
    <location>
        <begin position="80"/>
        <end position="102"/>
    </location>
</feature>
<reference evidence="10 11" key="1">
    <citation type="submission" date="2012-05" db="EMBL/GenBank/DDBJ databases">
        <authorList>
            <person name="Weinstock G."/>
            <person name="Sodergren E."/>
            <person name="Lobos E.A."/>
            <person name="Fulton L."/>
            <person name="Fulton R."/>
            <person name="Courtney L."/>
            <person name="Fronick C."/>
            <person name="O'Laughlin M."/>
            <person name="Godfrey J."/>
            <person name="Wilson R.M."/>
            <person name="Miner T."/>
            <person name="Farmer C."/>
            <person name="Delehaunty K."/>
            <person name="Cordes M."/>
            <person name="Minx P."/>
            <person name="Tomlinson C."/>
            <person name="Chen J."/>
            <person name="Wollam A."/>
            <person name="Pepin K.H."/>
            <person name="Bhonagiri V."/>
            <person name="Zhang X."/>
            <person name="Suruliraj S."/>
            <person name="Warren W."/>
            <person name="Mitreva M."/>
            <person name="Mardis E.R."/>
            <person name="Wilson R.K."/>
        </authorList>
    </citation>
    <scope>NUCLEOTIDE SEQUENCE [LARGE SCALE GENOMIC DNA]</scope>
    <source>
        <strain evidence="10 11">F0235</strain>
    </source>
</reference>
<keyword evidence="5 8" id="KW-0812">Transmembrane</keyword>
<keyword evidence="3" id="KW-0813">Transport</keyword>
<feature type="transmembrane region" description="Helical" evidence="8">
    <location>
        <begin position="273"/>
        <end position="296"/>
    </location>
</feature>
<gene>
    <name evidence="10" type="ORF">HMPREF9997_02141</name>
</gene>
<dbReference type="InterPro" id="IPR036259">
    <property type="entry name" value="MFS_trans_sf"/>
</dbReference>
<keyword evidence="6 8" id="KW-1133">Transmembrane helix</keyword>
<sequence length="441" mass="46276">MLDTTIVNVSLPYIGKDLGGTTSSLQWVVDSYTLSFAALLLTSGTACDRLGARHVYLAGLATFAIFSFLCALSTSMWALIIFRAFQGIGAAMVVPSSLALIAEMYSDHEQRTKVIGLWGAAGGIAAALGPIVGGMLVSAIDWNAAFWINIPIITALIMLVIGVIPVQKASAAKRFDLWGQVTAIVSLSSITYVVIAWGEHGWDVTYIAWIISGIILTTCFFTIESTTPDPMLPLALFREETFSIAAFVGFCLNFSFFGQLFILSLYFQDFLGWSPWLSGFALAPQATSAIIASPLGGKCAAKYGPYPAMLIGLLFGIGGFSSLIAVSPETPYPVIALLTFCVGFGMAFAMPAATSAAVNASRPEHVGVAGGVINTARQVGSVFGVALLGTFIASGSFLTGFHVAVLIAGGVFALATAIVLGSMLRPRRPPLDTATFGDGVD</sequence>
<keyword evidence="11" id="KW-1185">Reference proteome</keyword>
<feature type="transmembrane region" description="Helical" evidence="8">
    <location>
        <begin position="244"/>
        <end position="267"/>
    </location>
</feature>
<dbReference type="Pfam" id="PF07690">
    <property type="entry name" value="MFS_1"/>
    <property type="match status" value="1"/>
</dbReference>
<feature type="transmembrane region" description="Helical" evidence="8">
    <location>
        <begin position="204"/>
        <end position="223"/>
    </location>
</feature>
<dbReference type="PATRIC" id="fig|1035195.3.peg.1919"/>
<evidence type="ECO:0000256" key="5">
    <source>
        <dbReference type="ARBA" id="ARBA00022692"/>
    </source>
</evidence>
<evidence type="ECO:0000256" key="8">
    <source>
        <dbReference type="SAM" id="Phobius"/>
    </source>
</evidence>
<comment type="caution">
    <text evidence="10">The sequence shown here is derived from an EMBL/GenBank/DDBJ whole genome shotgun (WGS) entry which is preliminary data.</text>
</comment>
<dbReference type="PROSITE" id="PS50850">
    <property type="entry name" value="MFS"/>
    <property type="match status" value="1"/>
</dbReference>
<evidence type="ECO:0000256" key="6">
    <source>
        <dbReference type="ARBA" id="ARBA00022989"/>
    </source>
</evidence>
<dbReference type="AlphaFoldDB" id="L1MD14"/>
<keyword evidence="7 8" id="KW-0472">Membrane</keyword>
<keyword evidence="4" id="KW-1003">Cell membrane</keyword>
<evidence type="ECO:0000313" key="11">
    <source>
        <dbReference type="Proteomes" id="UP000010445"/>
    </source>
</evidence>
<feature type="transmembrane region" description="Helical" evidence="8">
    <location>
        <begin position="177"/>
        <end position="198"/>
    </location>
</feature>
<dbReference type="STRING" id="1035195.HMPREF9997_02141"/>
<evidence type="ECO:0000259" key="9">
    <source>
        <dbReference type="PROSITE" id="PS50850"/>
    </source>
</evidence>
<feature type="transmembrane region" description="Helical" evidence="8">
    <location>
        <begin position="25"/>
        <end position="43"/>
    </location>
</feature>
<name>L1MD14_9CORY</name>
<dbReference type="Gene3D" id="1.20.1250.20">
    <property type="entry name" value="MFS general substrate transporter like domains"/>
    <property type="match status" value="1"/>
</dbReference>
<evidence type="ECO:0000256" key="1">
    <source>
        <dbReference type="ARBA" id="ARBA00004651"/>
    </source>
</evidence>
<evidence type="ECO:0000313" key="10">
    <source>
        <dbReference type="EMBL" id="EKX88915.1"/>
    </source>
</evidence>
<dbReference type="eggNOG" id="COG0477">
    <property type="taxonomic scope" value="Bacteria"/>
</dbReference>
<feature type="transmembrane region" description="Helical" evidence="8">
    <location>
        <begin position="55"/>
        <end position="74"/>
    </location>
</feature>
<evidence type="ECO:0000256" key="7">
    <source>
        <dbReference type="ARBA" id="ARBA00023136"/>
    </source>
</evidence>
<dbReference type="InterPro" id="IPR020846">
    <property type="entry name" value="MFS_dom"/>
</dbReference>
<evidence type="ECO:0000256" key="2">
    <source>
        <dbReference type="ARBA" id="ARBA00008537"/>
    </source>
</evidence>
<feature type="transmembrane region" description="Helical" evidence="8">
    <location>
        <begin position="332"/>
        <end position="358"/>
    </location>
</feature>
<feature type="transmembrane region" description="Helical" evidence="8">
    <location>
        <begin position="379"/>
        <end position="398"/>
    </location>
</feature>
<feature type="transmembrane region" description="Helical" evidence="8">
    <location>
        <begin position="404"/>
        <end position="424"/>
    </location>
</feature>
<evidence type="ECO:0000256" key="4">
    <source>
        <dbReference type="ARBA" id="ARBA00022475"/>
    </source>
</evidence>
<proteinExistence type="inferred from homology"/>
<dbReference type="NCBIfam" id="TIGR00711">
    <property type="entry name" value="efflux_EmrB"/>
    <property type="match status" value="1"/>
</dbReference>
<accession>L1MD14</accession>
<dbReference type="Gene3D" id="1.20.1720.10">
    <property type="entry name" value="Multidrug resistance protein D"/>
    <property type="match status" value="1"/>
</dbReference>
<dbReference type="GO" id="GO:0005886">
    <property type="term" value="C:plasma membrane"/>
    <property type="evidence" value="ECO:0007669"/>
    <property type="project" value="UniProtKB-SubCell"/>
</dbReference>
<comment type="similarity">
    <text evidence="2">Belongs to the major facilitator superfamily. EmrB family.</text>
</comment>
<organism evidence="10 11">
    <name type="scientific">Corynebacterium durum F0235</name>
    <dbReference type="NCBI Taxonomy" id="1035195"/>
    <lineage>
        <taxon>Bacteria</taxon>
        <taxon>Bacillati</taxon>
        <taxon>Actinomycetota</taxon>
        <taxon>Actinomycetes</taxon>
        <taxon>Mycobacteriales</taxon>
        <taxon>Corynebacteriaceae</taxon>
        <taxon>Corynebacterium</taxon>
    </lineage>
</organism>
<dbReference type="GO" id="GO:0022857">
    <property type="term" value="F:transmembrane transporter activity"/>
    <property type="evidence" value="ECO:0007669"/>
    <property type="project" value="InterPro"/>
</dbReference>
<dbReference type="PANTHER" id="PTHR42718:SF9">
    <property type="entry name" value="MAJOR FACILITATOR SUPERFAMILY MULTIDRUG TRANSPORTER MFSC"/>
    <property type="match status" value="1"/>
</dbReference>
<dbReference type="InterPro" id="IPR011701">
    <property type="entry name" value="MFS"/>
</dbReference>
<protein>
    <submittedName>
        <fullName evidence="10">Transporter, major facilitator family protein</fullName>
    </submittedName>
</protein>
<dbReference type="Proteomes" id="UP000010445">
    <property type="component" value="Unassembled WGS sequence"/>
</dbReference>
<dbReference type="PANTHER" id="PTHR42718">
    <property type="entry name" value="MAJOR FACILITATOR SUPERFAMILY MULTIDRUG TRANSPORTER MFSC"/>
    <property type="match status" value="1"/>
</dbReference>
<comment type="subcellular location">
    <subcellularLocation>
        <location evidence="1">Cell membrane</location>
        <topology evidence="1">Multi-pass membrane protein</topology>
    </subcellularLocation>
</comment>
<feature type="transmembrane region" description="Helical" evidence="8">
    <location>
        <begin position="308"/>
        <end position="326"/>
    </location>
</feature>
<dbReference type="EMBL" id="AMEM01000034">
    <property type="protein sequence ID" value="EKX88915.1"/>
    <property type="molecule type" value="Genomic_DNA"/>
</dbReference>
<feature type="transmembrane region" description="Helical" evidence="8">
    <location>
        <begin position="146"/>
        <end position="165"/>
    </location>
</feature>
<dbReference type="CDD" id="cd17321">
    <property type="entry name" value="MFS_MMR_MDR_like"/>
    <property type="match status" value="1"/>
</dbReference>
<dbReference type="SUPFAM" id="SSF103473">
    <property type="entry name" value="MFS general substrate transporter"/>
    <property type="match status" value="1"/>
</dbReference>
<evidence type="ECO:0000256" key="3">
    <source>
        <dbReference type="ARBA" id="ARBA00022448"/>
    </source>
</evidence>
<dbReference type="InterPro" id="IPR004638">
    <property type="entry name" value="EmrB-like"/>
</dbReference>
<dbReference type="HOGENOM" id="CLU_000960_28_2_11"/>